<dbReference type="InterPro" id="IPR029056">
    <property type="entry name" value="Ribokinase-like"/>
</dbReference>
<dbReference type="PRINTS" id="PR00990">
    <property type="entry name" value="RIBOKINASE"/>
</dbReference>
<keyword evidence="7" id="KW-1185">Reference proteome</keyword>
<evidence type="ECO:0000259" key="5">
    <source>
        <dbReference type="Pfam" id="PF00294"/>
    </source>
</evidence>
<accession>A0A917Q5E6</accession>
<organism evidence="6 7">
    <name type="scientific">Salinarimonas ramus</name>
    <dbReference type="NCBI Taxonomy" id="690164"/>
    <lineage>
        <taxon>Bacteria</taxon>
        <taxon>Pseudomonadati</taxon>
        <taxon>Pseudomonadota</taxon>
        <taxon>Alphaproteobacteria</taxon>
        <taxon>Hyphomicrobiales</taxon>
        <taxon>Salinarimonadaceae</taxon>
        <taxon>Salinarimonas</taxon>
    </lineage>
</organism>
<dbReference type="GO" id="GO:0006796">
    <property type="term" value="P:phosphate-containing compound metabolic process"/>
    <property type="evidence" value="ECO:0007669"/>
    <property type="project" value="UniProtKB-ARBA"/>
</dbReference>
<dbReference type="AlphaFoldDB" id="A0A917Q5E6"/>
<evidence type="ECO:0000313" key="6">
    <source>
        <dbReference type="EMBL" id="GGK25424.1"/>
    </source>
</evidence>
<dbReference type="SUPFAM" id="SSF53613">
    <property type="entry name" value="Ribokinase-like"/>
    <property type="match status" value="1"/>
</dbReference>
<dbReference type="PANTHER" id="PTHR10584:SF166">
    <property type="entry name" value="RIBOKINASE"/>
    <property type="match status" value="1"/>
</dbReference>
<dbReference type="RefSeq" id="WP_188910260.1">
    <property type="nucleotide sequence ID" value="NZ_BMMF01000003.1"/>
</dbReference>
<dbReference type="PROSITE" id="PS00584">
    <property type="entry name" value="PFKB_KINASES_2"/>
    <property type="match status" value="1"/>
</dbReference>
<protein>
    <submittedName>
        <fullName evidence="6">Ribokinase</fullName>
    </submittedName>
</protein>
<gene>
    <name evidence="6" type="ORF">GCM10011322_09970</name>
</gene>
<feature type="domain" description="Carbohydrate kinase PfkB" evidence="5">
    <location>
        <begin position="3"/>
        <end position="124"/>
    </location>
</feature>
<dbReference type="InterPro" id="IPR002173">
    <property type="entry name" value="Carboh/pur_kinase_PfkB_CS"/>
</dbReference>
<name>A0A917Q5E6_9HYPH</name>
<dbReference type="Pfam" id="PF00294">
    <property type="entry name" value="PfkB"/>
    <property type="match status" value="2"/>
</dbReference>
<dbReference type="Proteomes" id="UP000600449">
    <property type="component" value="Unassembled WGS sequence"/>
</dbReference>
<dbReference type="GO" id="GO:0016301">
    <property type="term" value="F:kinase activity"/>
    <property type="evidence" value="ECO:0007669"/>
    <property type="project" value="UniProtKB-KW"/>
</dbReference>
<comment type="similarity">
    <text evidence="1 4">Belongs to the carbohydrate kinase PfkB family.</text>
</comment>
<keyword evidence="3 4" id="KW-0418">Kinase</keyword>
<dbReference type="InterPro" id="IPR011611">
    <property type="entry name" value="PfkB_dom"/>
</dbReference>
<feature type="domain" description="Carbohydrate kinase PfkB" evidence="5">
    <location>
        <begin position="189"/>
        <end position="267"/>
    </location>
</feature>
<evidence type="ECO:0000256" key="2">
    <source>
        <dbReference type="ARBA" id="ARBA00022679"/>
    </source>
</evidence>
<dbReference type="Gene3D" id="3.40.1190.20">
    <property type="match status" value="1"/>
</dbReference>
<evidence type="ECO:0000313" key="7">
    <source>
        <dbReference type="Proteomes" id="UP000600449"/>
    </source>
</evidence>
<evidence type="ECO:0000256" key="3">
    <source>
        <dbReference type="ARBA" id="ARBA00022777"/>
    </source>
</evidence>
<evidence type="ECO:0000256" key="4">
    <source>
        <dbReference type="RuleBase" id="RU003704"/>
    </source>
</evidence>
<dbReference type="GO" id="GO:0005829">
    <property type="term" value="C:cytosol"/>
    <property type="evidence" value="ECO:0007669"/>
    <property type="project" value="TreeGrafter"/>
</dbReference>
<sequence length="275" mass="28601">MRILVVGNANCDRVLVLREALRPGGRHPLASVTERTGGAGYHAGAAIARLGGEAVLSARIAPDARGDQLLADVRAREIRTETIVRDHPRTTPLEILVEPDGRRTILFEPGAGAAATWPDASTAPFDGLYVNTHAPMPTHAPALVRPGGPILAQLPLVHGGREAEATHPAPLVIASADERPDVAPDEVWRAAARATGGRVERLVLTDGPRPIRVLDAHGVAAEVPVRPISGLDTTGAGDFFAGALVLALARGRAVADACAEASAGTALLLEARTSW</sequence>
<dbReference type="InterPro" id="IPR002139">
    <property type="entry name" value="Ribo/fructo_kinase"/>
</dbReference>
<dbReference type="EMBL" id="BMMF01000003">
    <property type="protein sequence ID" value="GGK25424.1"/>
    <property type="molecule type" value="Genomic_DNA"/>
</dbReference>
<proteinExistence type="inferred from homology"/>
<keyword evidence="2 4" id="KW-0808">Transferase</keyword>
<dbReference type="PANTHER" id="PTHR10584">
    <property type="entry name" value="SUGAR KINASE"/>
    <property type="match status" value="1"/>
</dbReference>
<evidence type="ECO:0000256" key="1">
    <source>
        <dbReference type="ARBA" id="ARBA00010688"/>
    </source>
</evidence>
<comment type="caution">
    <text evidence="6">The sequence shown here is derived from an EMBL/GenBank/DDBJ whole genome shotgun (WGS) entry which is preliminary data.</text>
</comment>
<reference evidence="6 7" key="1">
    <citation type="journal article" date="2014" name="Int. J. Syst. Evol. Microbiol.">
        <title>Complete genome sequence of Corynebacterium casei LMG S-19264T (=DSM 44701T), isolated from a smear-ripened cheese.</title>
        <authorList>
            <consortium name="US DOE Joint Genome Institute (JGI-PGF)"/>
            <person name="Walter F."/>
            <person name="Albersmeier A."/>
            <person name="Kalinowski J."/>
            <person name="Ruckert C."/>
        </authorList>
    </citation>
    <scope>NUCLEOTIDE SEQUENCE [LARGE SCALE GENOMIC DNA]</scope>
    <source>
        <strain evidence="6 7">CGMCC 1.9161</strain>
    </source>
</reference>